<dbReference type="Pfam" id="PF07637">
    <property type="entry name" value="PSD5"/>
    <property type="match status" value="1"/>
</dbReference>
<accession>A0ABV6S7N4</accession>
<feature type="domain" description="DUF1595" evidence="5">
    <location>
        <begin position="155"/>
        <end position="216"/>
    </location>
</feature>
<dbReference type="InterPro" id="IPR013039">
    <property type="entry name" value="DUF1588"/>
</dbReference>
<evidence type="ECO:0000313" key="7">
    <source>
        <dbReference type="Proteomes" id="UP001589858"/>
    </source>
</evidence>
<keyword evidence="1" id="KW-0812">Transmembrane</keyword>
<keyword evidence="1" id="KW-1133">Transmembrane helix</keyword>
<dbReference type="Proteomes" id="UP001589858">
    <property type="component" value="Unassembled WGS sequence"/>
</dbReference>
<keyword evidence="1" id="KW-0472">Membrane</keyword>
<dbReference type="EMBL" id="JBHLTM010000031">
    <property type="protein sequence ID" value="MFC0684849.1"/>
    <property type="molecule type" value="Genomic_DNA"/>
</dbReference>
<feature type="domain" description="DUF1585" evidence="2">
    <location>
        <begin position="492"/>
        <end position="563"/>
    </location>
</feature>
<dbReference type="Pfam" id="PF07631">
    <property type="entry name" value="PSD4"/>
    <property type="match status" value="1"/>
</dbReference>
<feature type="transmembrane region" description="Helical" evidence="1">
    <location>
        <begin position="24"/>
        <end position="44"/>
    </location>
</feature>
<evidence type="ECO:0000313" key="6">
    <source>
        <dbReference type="EMBL" id="MFC0684849.1"/>
    </source>
</evidence>
<evidence type="ECO:0000256" key="1">
    <source>
        <dbReference type="SAM" id="Phobius"/>
    </source>
</evidence>
<reference evidence="6 7" key="1">
    <citation type="submission" date="2024-09" db="EMBL/GenBank/DDBJ databases">
        <authorList>
            <person name="Sun Q."/>
            <person name="Mori K."/>
        </authorList>
    </citation>
    <scope>NUCLEOTIDE SEQUENCE [LARGE SCALE GENOMIC DNA]</scope>
    <source>
        <strain evidence="6 7">CICC 11035S</strain>
    </source>
</reference>
<name>A0ABV6S7N4_9SPHN</name>
<dbReference type="InterPro" id="IPR013042">
    <property type="entry name" value="DUF1592"/>
</dbReference>
<organism evidence="6 7">
    <name type="scientific">Novosphingobium clariflavum</name>
    <dbReference type="NCBI Taxonomy" id="2029884"/>
    <lineage>
        <taxon>Bacteria</taxon>
        <taxon>Pseudomonadati</taxon>
        <taxon>Pseudomonadota</taxon>
        <taxon>Alphaproteobacteria</taxon>
        <taxon>Sphingomonadales</taxon>
        <taxon>Sphingomonadaceae</taxon>
        <taxon>Novosphingobium</taxon>
    </lineage>
</organism>
<dbReference type="RefSeq" id="WP_267224689.1">
    <property type="nucleotide sequence ID" value="NZ_JAPCWC010000042.1"/>
</dbReference>
<evidence type="ECO:0000259" key="2">
    <source>
        <dbReference type="Pfam" id="PF07624"/>
    </source>
</evidence>
<dbReference type="Pfam" id="PF07627">
    <property type="entry name" value="PSCyt3"/>
    <property type="match status" value="1"/>
</dbReference>
<feature type="domain" description="DUF1588" evidence="3">
    <location>
        <begin position="379"/>
        <end position="480"/>
    </location>
</feature>
<evidence type="ECO:0000259" key="3">
    <source>
        <dbReference type="Pfam" id="PF07627"/>
    </source>
</evidence>
<protein>
    <submittedName>
        <fullName evidence="6">DUF1592 domain-containing protein</fullName>
    </submittedName>
</protein>
<keyword evidence="7" id="KW-1185">Reference proteome</keyword>
<comment type="caution">
    <text evidence="6">The sequence shown here is derived from an EMBL/GenBank/DDBJ whole genome shotgun (WGS) entry which is preliminary data.</text>
</comment>
<sequence>MKSGHGNDSTTETLRRHSPLGRRLIASSAWVTAIVLTAVGAAGLTSSERVTAQAGSSAEASGTEPGFRRLSEAQYTRAIEQAFGPGIKVPGRFEPPLREAGLLAVGASHVTVTPSGVEQYELRAREIAAQVLAPERTETRIPCKAATTPQFDRNCASGFFADYGRQLYRRPLEDGEMNSLLTLAAEATRISGSFRKGLEIGLARILISPNFVFRVERAVPDPARPGAMRLDDYSLATRVSFLLWDAPPDQELLDAAGRGDLSKPELLAKQVDRLLASPRYEVGVRAFFSDMLGYDQFQGLAKDQALYPKFNSDLANDAREQTLRTIVQLLITDDGDYRDLFTTRKTFMNRSLGALYKVPVSVDGMGGWAPYTFPENSHRRGILSLAGFLMLDPTHEGRSSPTIREKSIREQLLCQPVPQPPPNVDFAIVQDVSNPLYKTARQRLTVHQENPACAGCHALTDPIGLSIENYDAIGNFRSHENEAQIDASGTFDGKPYVGLGGLSQALHDSPDVPSCLVQRMYEYGIGREAAPQDAAWLEQAATRFGADQYRLPGLMRRIATSSALGTVRTASAGTKLVAAK</sequence>
<evidence type="ECO:0000259" key="5">
    <source>
        <dbReference type="Pfam" id="PF07637"/>
    </source>
</evidence>
<feature type="domain" description="DUF1592" evidence="4">
    <location>
        <begin position="230"/>
        <end position="357"/>
    </location>
</feature>
<gene>
    <name evidence="6" type="ORF">ACFFF8_09605</name>
</gene>
<proteinExistence type="predicted"/>
<dbReference type="InterPro" id="IPR013043">
    <property type="entry name" value="DUF1595"/>
</dbReference>
<dbReference type="InterPro" id="IPR011478">
    <property type="entry name" value="DUF1585"/>
</dbReference>
<evidence type="ECO:0000259" key="4">
    <source>
        <dbReference type="Pfam" id="PF07631"/>
    </source>
</evidence>
<dbReference type="Pfam" id="PF07624">
    <property type="entry name" value="PSD2"/>
    <property type="match status" value="1"/>
</dbReference>